<dbReference type="PaxDb" id="1123384-AJ81_04435"/>
<dbReference type="EMBL" id="CP007141">
    <property type="protein sequence ID" value="AJC74715.1"/>
    <property type="molecule type" value="Genomic_DNA"/>
</dbReference>
<dbReference type="STRING" id="1123384.AJ81_04435"/>
<keyword evidence="2" id="KW-1185">Reference proteome</keyword>
<reference evidence="1 2" key="1">
    <citation type="submission" date="2014-01" db="EMBL/GenBank/DDBJ databases">
        <title>Genome sequencing of Thermotog hypogea.</title>
        <authorList>
            <person name="Zhang X."/>
            <person name="Alvare G."/>
            <person name="Fristensky B."/>
            <person name="Chen L."/>
            <person name="Suen T."/>
            <person name="Chen Q."/>
            <person name="Ma K."/>
        </authorList>
    </citation>
    <scope>NUCLEOTIDE SEQUENCE [LARGE SCALE GENOMIC DNA]</scope>
    <source>
        <strain evidence="1 2">DSM 11164</strain>
    </source>
</reference>
<gene>
    <name evidence="1" type="ORF">AJ81_04435</name>
</gene>
<organism evidence="1 2">
    <name type="scientific">Pseudothermotoga hypogea DSM 11164 = NBRC 106472</name>
    <dbReference type="NCBI Taxonomy" id="1123384"/>
    <lineage>
        <taxon>Bacteria</taxon>
        <taxon>Thermotogati</taxon>
        <taxon>Thermotogota</taxon>
        <taxon>Thermotogae</taxon>
        <taxon>Thermotogales</taxon>
        <taxon>Thermotogaceae</taxon>
        <taxon>Pseudothermotoga</taxon>
    </lineage>
</organism>
<name>A0A0X1KTY6_9THEM</name>
<protein>
    <submittedName>
        <fullName evidence="1">Uncharacterized protein</fullName>
    </submittedName>
</protein>
<evidence type="ECO:0000313" key="1">
    <source>
        <dbReference type="EMBL" id="AJC74715.1"/>
    </source>
</evidence>
<sequence length="38" mass="4148">MPSLGFALVVLSTYGTNSFSGLIPVLKRYLLASSLQRF</sequence>
<dbReference type="KEGG" id="phy:AJ81_04435"/>
<dbReference type="AlphaFoldDB" id="A0A0X1KTY6"/>
<evidence type="ECO:0000313" key="2">
    <source>
        <dbReference type="Proteomes" id="UP000077469"/>
    </source>
</evidence>
<dbReference type="Proteomes" id="UP000077469">
    <property type="component" value="Chromosome"/>
</dbReference>
<accession>A0A0X1KTY6</accession>
<proteinExistence type="predicted"/>